<dbReference type="InterPro" id="IPR042201">
    <property type="entry name" value="FH2_Formin_sf"/>
</dbReference>
<dbReference type="PANTHER" id="PTHR23213">
    <property type="entry name" value="FORMIN-RELATED"/>
    <property type="match status" value="1"/>
</dbReference>
<feature type="transmembrane region" description="Helical" evidence="4">
    <location>
        <begin position="110"/>
        <end position="131"/>
    </location>
</feature>
<proteinExistence type="inferred from homology"/>
<feature type="compositionally biased region" description="Polar residues" evidence="3">
    <location>
        <begin position="139"/>
        <end position="173"/>
    </location>
</feature>
<dbReference type="PANTHER" id="PTHR23213:SF276">
    <property type="entry name" value="FORMIN-LIKE PROTEIN 1"/>
    <property type="match status" value="1"/>
</dbReference>
<dbReference type="Pfam" id="PF02181">
    <property type="entry name" value="FH2"/>
    <property type="match status" value="1"/>
</dbReference>
<dbReference type="InterPro" id="IPR015425">
    <property type="entry name" value="FH2_Formin"/>
</dbReference>
<feature type="region of interest" description="Disordered" evidence="3">
    <location>
        <begin position="488"/>
        <end position="518"/>
    </location>
</feature>
<evidence type="ECO:0000256" key="2">
    <source>
        <dbReference type="RuleBase" id="RU361260"/>
    </source>
</evidence>
<sequence length="963" mass="105351">MRTFFFILLLFLSCALRPLSSTATHNRRILHQPFQPQDSIPPSQPPVPSPPTTPKYPFSTATTPNNTPFFPSYPSPPPPPSPASFASFPANISSLNLPQPSKSKSASSKLIIAAVAAVIAAVAIVSLVVFLHFRRRRNQSSNDSKSQRSDNYSSARINHTPNNNHIPKLQRPSQTSSEFLYLGTLVNSHGGSVIDSRNVYSGSRTSDSNASNSRKLDSPELHPLPPLKTQSFRHNYRNAEAVSSKDEEEEQFYSPKGSLNDRESSIGTGSASRRAFAAVEVENFNGSTSNSSSTYSSSVTGSGSVSPVRSVSLSVSPAISLSPRNSMLKSPDLIEINMAPAPMQTTMASETASSGFMFRESASPSPPSSSSPERCSRRSVESSPRISNASDRNVESPVRIGSPLQQSVTVIPPPPPPRPPAVHLSVPQPPPAPLSVPPPAPPPPTSKLWESPTTLTPPAKKQVLEPPVLTTPFRPIAIDTPPLISPIELPSSKTVSNEKQYSNEAMEKSDEHTPKPKLKPLHWDKVRASSDREMVWDQLKSSSFKLNEEMIETLFLVKTPNPNPKEMAKRPVLPSPNQDSSNRVLDPKKSQNIAILLRALNVTVEEVCEALLEGNADTLGTELLESLLKMAPTKEEERKLKEYKDDSPSKIGAAERFLKAVLDIPHAFKRLDAMLYISNFDSEIEYLKRSFETLETACEELRSSRMFLKLLEAVLKTGNRMNVGTNRGAAHAFKLDTLLKLVDVKGADGKTTLLHFVVQEIIRSEGARLSSGNNNDKSSVNDDAKCRKLGLQVVSGLSSEFKNVKKAAAMDAEVLGSDVSKLSKGIGNIAEIVRLNEAIPLQESSSHRFSESMNSFMKKAEEEIIKIQAQESVALSLVKEITEYFHGNSAMEGAHPFRIFMVVRDFLTVLDRVCKEVGMINERTIVSHAHKFPVPVNPMLQQVSGGFPVRRQDTSSDEESASP</sequence>
<gene>
    <name evidence="7" type="ORF">FPE_LOCUS23993</name>
</gene>
<keyword evidence="4" id="KW-1133">Transmembrane helix</keyword>
<evidence type="ECO:0000313" key="7">
    <source>
        <dbReference type="EMBL" id="CAI9776563.1"/>
    </source>
</evidence>
<accession>A0AAD2E563</accession>
<name>A0AAD2E563_9LAMI</name>
<keyword evidence="4" id="KW-0472">Membrane</keyword>
<evidence type="ECO:0000256" key="4">
    <source>
        <dbReference type="SAM" id="Phobius"/>
    </source>
</evidence>
<feature type="region of interest" description="Disordered" evidence="3">
    <location>
        <begin position="193"/>
        <end position="267"/>
    </location>
</feature>
<keyword evidence="5" id="KW-0732">Signal</keyword>
<feature type="domain" description="FH2" evidence="6">
    <location>
        <begin position="508"/>
        <end position="936"/>
    </location>
</feature>
<dbReference type="AlphaFoldDB" id="A0AAD2E563"/>
<dbReference type="SMART" id="SM00498">
    <property type="entry name" value="FH2"/>
    <property type="match status" value="1"/>
</dbReference>
<feature type="compositionally biased region" description="Pro residues" evidence="3">
    <location>
        <begin position="411"/>
        <end position="420"/>
    </location>
</feature>
<feature type="region of interest" description="Disordered" evidence="3">
    <location>
        <begin position="33"/>
        <end position="61"/>
    </location>
</feature>
<dbReference type="EMBL" id="OU503049">
    <property type="protein sequence ID" value="CAI9776563.1"/>
    <property type="molecule type" value="Genomic_DNA"/>
</dbReference>
<feature type="compositionally biased region" description="Polar residues" evidence="3">
    <location>
        <begin position="198"/>
        <end position="213"/>
    </location>
</feature>
<evidence type="ECO:0000256" key="5">
    <source>
        <dbReference type="SAM" id="SignalP"/>
    </source>
</evidence>
<feature type="region of interest" description="Disordered" evidence="3">
    <location>
        <begin position="286"/>
        <end position="308"/>
    </location>
</feature>
<dbReference type="InterPro" id="IPR027643">
    <property type="entry name" value="Formin-like_plant"/>
</dbReference>
<evidence type="ECO:0000256" key="1">
    <source>
        <dbReference type="ARBA" id="ARBA00025793"/>
    </source>
</evidence>
<organism evidence="7 8">
    <name type="scientific">Fraxinus pennsylvanica</name>
    <dbReference type="NCBI Taxonomy" id="56036"/>
    <lineage>
        <taxon>Eukaryota</taxon>
        <taxon>Viridiplantae</taxon>
        <taxon>Streptophyta</taxon>
        <taxon>Embryophyta</taxon>
        <taxon>Tracheophyta</taxon>
        <taxon>Spermatophyta</taxon>
        <taxon>Magnoliopsida</taxon>
        <taxon>eudicotyledons</taxon>
        <taxon>Gunneridae</taxon>
        <taxon>Pentapetalae</taxon>
        <taxon>asterids</taxon>
        <taxon>lamiids</taxon>
        <taxon>Lamiales</taxon>
        <taxon>Oleaceae</taxon>
        <taxon>Oleeae</taxon>
        <taxon>Fraxinus</taxon>
    </lineage>
</organism>
<dbReference type="GO" id="GO:0051015">
    <property type="term" value="F:actin filament binding"/>
    <property type="evidence" value="ECO:0007669"/>
    <property type="project" value="InterPro"/>
</dbReference>
<feature type="compositionally biased region" description="Basic and acidic residues" evidence="3">
    <location>
        <begin position="505"/>
        <end position="514"/>
    </location>
</feature>
<dbReference type="SUPFAM" id="SSF101447">
    <property type="entry name" value="Formin homology 2 domain (FH2 domain)"/>
    <property type="match status" value="1"/>
</dbReference>
<feature type="region of interest" description="Disordered" evidence="3">
    <location>
        <begin position="346"/>
        <end position="459"/>
    </location>
</feature>
<comment type="similarity">
    <text evidence="1">Belongs to the formin-like family. Class-I subfamily.</text>
</comment>
<dbReference type="PROSITE" id="PS51444">
    <property type="entry name" value="FH2"/>
    <property type="match status" value="1"/>
</dbReference>
<feature type="region of interest" description="Disordered" evidence="3">
    <location>
        <begin position="558"/>
        <end position="585"/>
    </location>
</feature>
<protein>
    <recommendedName>
        <fullName evidence="2">Formin-like protein</fullName>
    </recommendedName>
</protein>
<feature type="region of interest" description="Disordered" evidence="3">
    <location>
        <begin position="137"/>
        <end position="173"/>
    </location>
</feature>
<dbReference type="Proteomes" id="UP000834106">
    <property type="component" value="Chromosome 14"/>
</dbReference>
<evidence type="ECO:0000313" key="8">
    <source>
        <dbReference type="Proteomes" id="UP000834106"/>
    </source>
</evidence>
<dbReference type="GO" id="GO:0045010">
    <property type="term" value="P:actin nucleation"/>
    <property type="evidence" value="ECO:0007669"/>
    <property type="project" value="InterPro"/>
</dbReference>
<dbReference type="Gene3D" id="1.20.58.2220">
    <property type="entry name" value="Formin, FH2 domain"/>
    <property type="match status" value="1"/>
</dbReference>
<evidence type="ECO:0000256" key="3">
    <source>
        <dbReference type="SAM" id="MobiDB-lite"/>
    </source>
</evidence>
<feature type="signal peptide" evidence="5">
    <location>
        <begin position="1"/>
        <end position="21"/>
    </location>
</feature>
<evidence type="ECO:0000259" key="6">
    <source>
        <dbReference type="PROSITE" id="PS51444"/>
    </source>
</evidence>
<keyword evidence="8" id="KW-1185">Reference proteome</keyword>
<keyword evidence="4" id="KW-0812">Transmembrane</keyword>
<feature type="compositionally biased region" description="Pro residues" evidence="3">
    <location>
        <begin position="42"/>
        <end position="54"/>
    </location>
</feature>
<feature type="compositionally biased region" description="Polar residues" evidence="3">
    <location>
        <begin position="493"/>
        <end position="503"/>
    </location>
</feature>
<reference evidence="7" key="1">
    <citation type="submission" date="2023-05" db="EMBL/GenBank/DDBJ databases">
        <authorList>
            <person name="Huff M."/>
        </authorList>
    </citation>
    <scope>NUCLEOTIDE SEQUENCE</scope>
</reference>
<feature type="region of interest" description="Disordered" evidence="3">
    <location>
        <begin position="943"/>
        <end position="963"/>
    </location>
</feature>
<feature type="chain" id="PRO_5042047180" description="Formin-like protein" evidence="5">
    <location>
        <begin position="22"/>
        <end position="963"/>
    </location>
</feature>
<feature type="compositionally biased region" description="Pro residues" evidence="3">
    <location>
        <begin position="427"/>
        <end position="445"/>
    </location>
</feature>